<dbReference type="InterPro" id="IPR041347">
    <property type="entry name" value="MftR_C"/>
</dbReference>
<reference evidence="2 3" key="1">
    <citation type="submission" date="2020-08" db="EMBL/GenBank/DDBJ databases">
        <title>Sequencing the genomes of 1000 actinobacteria strains.</title>
        <authorList>
            <person name="Klenk H.-P."/>
        </authorList>
    </citation>
    <scope>NUCLEOTIDE SEQUENCE [LARGE SCALE GENOMIC DNA]</scope>
    <source>
        <strain evidence="2 3">DSM 44230</strain>
    </source>
</reference>
<gene>
    <name evidence="2" type="ORF">HNR67_002326</name>
</gene>
<evidence type="ECO:0000313" key="2">
    <source>
        <dbReference type="EMBL" id="MBB4676208.1"/>
    </source>
</evidence>
<dbReference type="EMBL" id="JACHMH010000001">
    <property type="protein sequence ID" value="MBB4676208.1"/>
    <property type="molecule type" value="Genomic_DNA"/>
</dbReference>
<accession>A0A7W7FTA1</accession>
<evidence type="ECO:0000259" key="1">
    <source>
        <dbReference type="Pfam" id="PF17754"/>
    </source>
</evidence>
<dbReference type="Proteomes" id="UP000533598">
    <property type="component" value="Unassembled WGS sequence"/>
</dbReference>
<dbReference type="Pfam" id="PF17754">
    <property type="entry name" value="TetR_C_14"/>
    <property type="match status" value="1"/>
</dbReference>
<comment type="caution">
    <text evidence="2">The sequence shown here is derived from an EMBL/GenBank/DDBJ whole genome shotgun (WGS) entry which is preliminary data.</text>
</comment>
<keyword evidence="3" id="KW-1185">Reference proteome</keyword>
<dbReference type="RefSeq" id="WP_185002062.1">
    <property type="nucleotide sequence ID" value="NZ_BAAAUI010000016.1"/>
</dbReference>
<feature type="domain" description="MftR C-terminal" evidence="1">
    <location>
        <begin position="88"/>
        <end position="132"/>
    </location>
</feature>
<sequence>MSVPTSFHTALVAQLLRLSEQRLLDPLEILLQSADPLTTVRTYLRAAVETQAAQLLGRDERLATHAVARLISAFYPGDEPFDPPLEWWQTPLGQVVARRVGHPAAEAVPYSVAGAMLGVTRQGVHDLVNRHKLDRHPDGGVRTESVRIRLLTRKDGFAWGTT</sequence>
<proteinExistence type="predicted"/>
<name>A0A7W7FTA1_9PSEU</name>
<protein>
    <recommendedName>
        <fullName evidence="1">MftR C-terminal domain-containing protein</fullName>
    </recommendedName>
</protein>
<evidence type="ECO:0000313" key="3">
    <source>
        <dbReference type="Proteomes" id="UP000533598"/>
    </source>
</evidence>
<dbReference type="AlphaFoldDB" id="A0A7W7FTA1"/>
<organism evidence="2 3">
    <name type="scientific">Crossiella cryophila</name>
    <dbReference type="NCBI Taxonomy" id="43355"/>
    <lineage>
        <taxon>Bacteria</taxon>
        <taxon>Bacillati</taxon>
        <taxon>Actinomycetota</taxon>
        <taxon>Actinomycetes</taxon>
        <taxon>Pseudonocardiales</taxon>
        <taxon>Pseudonocardiaceae</taxon>
        <taxon>Crossiella</taxon>
    </lineage>
</organism>